<dbReference type="Proteomes" id="UP001732700">
    <property type="component" value="Chromosome 2A"/>
</dbReference>
<dbReference type="EnsemblPlants" id="AVESA.00010b.r2.2AG0244470.1">
    <property type="protein sequence ID" value="AVESA.00010b.r2.2AG0244470.1.CDS"/>
    <property type="gene ID" value="AVESA.00010b.r2.2AG0244470"/>
</dbReference>
<evidence type="ECO:0000313" key="1">
    <source>
        <dbReference type="EnsemblPlants" id="AVESA.00010b.r2.2AG0244470.1.CDS"/>
    </source>
</evidence>
<accession>A0ACD5UGQ4</accession>
<protein>
    <submittedName>
        <fullName evidence="1">Uncharacterized protein</fullName>
    </submittedName>
</protein>
<proteinExistence type="predicted"/>
<name>A0ACD5UGQ4_AVESA</name>
<reference evidence="1" key="1">
    <citation type="submission" date="2021-05" db="EMBL/GenBank/DDBJ databases">
        <authorList>
            <person name="Scholz U."/>
            <person name="Mascher M."/>
            <person name="Fiebig A."/>
        </authorList>
    </citation>
    <scope>NUCLEOTIDE SEQUENCE [LARGE SCALE GENOMIC DNA]</scope>
</reference>
<organism evidence="1 2">
    <name type="scientific">Avena sativa</name>
    <name type="common">Oat</name>
    <dbReference type="NCBI Taxonomy" id="4498"/>
    <lineage>
        <taxon>Eukaryota</taxon>
        <taxon>Viridiplantae</taxon>
        <taxon>Streptophyta</taxon>
        <taxon>Embryophyta</taxon>
        <taxon>Tracheophyta</taxon>
        <taxon>Spermatophyta</taxon>
        <taxon>Magnoliopsida</taxon>
        <taxon>Liliopsida</taxon>
        <taxon>Poales</taxon>
        <taxon>Poaceae</taxon>
        <taxon>BOP clade</taxon>
        <taxon>Pooideae</taxon>
        <taxon>Poodae</taxon>
        <taxon>Poeae</taxon>
        <taxon>Poeae Chloroplast Group 1 (Aveneae type)</taxon>
        <taxon>Aveninae</taxon>
        <taxon>Avena</taxon>
    </lineage>
</organism>
<keyword evidence="2" id="KW-1185">Reference proteome</keyword>
<reference evidence="1" key="2">
    <citation type="submission" date="2025-09" db="UniProtKB">
        <authorList>
            <consortium name="EnsemblPlants"/>
        </authorList>
    </citation>
    <scope>IDENTIFICATION</scope>
</reference>
<sequence length="454" mass="51673">MEDQTEPLPHDALASILRRLPPRDLAASRCVRKTWRAVVDAHRLLLPHVLPHSVHGIFVNYIDYDRSHCLSRPSAQHKPLIDGNLLDRFMHGYTTRYNRVIDHCNGLLLYEDSTGPYVVNPATRRWDCLHCCKDYVGRAYLVFDPAVSPHYHLFFIPDVPNDPHDSMEWPPSLWTLSVFSSSTRQEERRSFVRQGEAVCTVTSVWVDPRKPESVYHGGPRRRYGVYWGGSLYVHCRGAFVARFCLSSGKYEVFKIPGDIGESKNMQYLGKSERGVSLATIYDDRLRVSHLVESDGQTDWVVNHHVDLMPLTSLAWQDLSGFNKTSWILDDGDVEGRGEEEKGVGEAQEQKGRKNNGMQMGETMEWNSDDENVVNIEDDSTIYGANIYFLGFHPYRDAILLGLSLDLAVAYHLKSSKIQYLGNLWPKDYNNGPCSGMFEAFPYTPCMIGELGKHA</sequence>
<evidence type="ECO:0000313" key="2">
    <source>
        <dbReference type="Proteomes" id="UP001732700"/>
    </source>
</evidence>